<keyword evidence="2" id="KW-0238">DNA-binding</keyword>
<dbReference type="Pfam" id="PF12833">
    <property type="entry name" value="HTH_18"/>
    <property type="match status" value="1"/>
</dbReference>
<dbReference type="Gene3D" id="1.10.10.60">
    <property type="entry name" value="Homeodomain-like"/>
    <property type="match status" value="1"/>
</dbReference>
<dbReference type="EMBL" id="AEIU01000003">
    <property type="protein sequence ID" value="EFP98389.1"/>
    <property type="molecule type" value="Genomic_DNA"/>
</dbReference>
<dbReference type="InterPro" id="IPR020449">
    <property type="entry name" value="Tscrpt_reg_AraC-type_HTH"/>
</dbReference>
<protein>
    <submittedName>
        <fullName evidence="5">Regulatory protein PchR</fullName>
    </submittedName>
</protein>
<evidence type="ECO:0000256" key="3">
    <source>
        <dbReference type="ARBA" id="ARBA00023163"/>
    </source>
</evidence>
<dbReference type="InterPro" id="IPR018060">
    <property type="entry name" value="HTH_AraC"/>
</dbReference>
<comment type="caution">
    <text evidence="5">The sequence shown here is derived from an EMBL/GenBank/DDBJ whole genome shotgun (WGS) entry which is preliminary data.</text>
</comment>
<dbReference type="PANTHER" id="PTHR47893:SF1">
    <property type="entry name" value="REGULATORY PROTEIN PCHR"/>
    <property type="match status" value="1"/>
</dbReference>
<dbReference type="AlphaFoldDB" id="E3BEM2"/>
<dbReference type="GO" id="GO:0043565">
    <property type="term" value="F:sequence-specific DNA binding"/>
    <property type="evidence" value="ECO:0007669"/>
    <property type="project" value="InterPro"/>
</dbReference>
<dbReference type="STRING" id="796620.VIBC2010_15789"/>
<evidence type="ECO:0000256" key="2">
    <source>
        <dbReference type="ARBA" id="ARBA00023125"/>
    </source>
</evidence>
<keyword evidence="1" id="KW-0805">Transcription regulation</keyword>
<gene>
    <name evidence="5" type="ORF">VIBC2010_15789</name>
</gene>
<evidence type="ECO:0000259" key="4">
    <source>
        <dbReference type="PROSITE" id="PS01124"/>
    </source>
</evidence>
<dbReference type="eggNOG" id="COG4977">
    <property type="taxonomic scope" value="Bacteria"/>
</dbReference>
<dbReference type="InterPro" id="IPR053142">
    <property type="entry name" value="PchR_regulatory_protein"/>
</dbReference>
<dbReference type="PANTHER" id="PTHR47893">
    <property type="entry name" value="REGULATORY PROTEIN PCHR"/>
    <property type="match status" value="1"/>
</dbReference>
<dbReference type="Proteomes" id="UP000002943">
    <property type="component" value="Unassembled WGS sequence"/>
</dbReference>
<reference evidence="5 6" key="1">
    <citation type="journal article" date="2012" name="Int. J. Syst. Evol. Microbiol.">
        <title>Vibrio caribbeanicus sp. nov., isolated from the marine sponge Scleritoderma cyanea.</title>
        <authorList>
            <person name="Hoffmann M."/>
            <person name="Monday S.R."/>
            <person name="Allard M.W."/>
            <person name="Strain E.A."/>
            <person name="Whittaker P."/>
            <person name="Naum M."/>
            <person name="McCarthy P.J."/>
            <person name="Lopez J.V."/>
            <person name="Fischer M."/>
            <person name="Brown E.W."/>
        </authorList>
    </citation>
    <scope>NUCLEOTIDE SEQUENCE [LARGE SCALE GENOMIC DNA]</scope>
    <source>
        <strain evidence="5 6">ATCC BAA-2122</strain>
    </source>
</reference>
<feature type="domain" description="HTH araC/xylS-type" evidence="4">
    <location>
        <begin position="223"/>
        <end position="321"/>
    </location>
</feature>
<sequence>MHRDTIMAYVESNIESTFKMFTGYEGGGENRLADYATTKVELDENVCLGHGYIVELYPGLNITYSDVTFNQPTSFTESAKDYYGACLVIEGCVEVRVSQGSEPITIDKNKALFFVCHEGELEFRYDTSCTKLINFCVPQSMMKTLFEDDTGRPFSINLFESVSVTNDIIKNVDEILCSKLGKSAHSLYLQGKVMELLALIYHNMRQKVTVCCSMTPRDMDCIQLAAKIMEEQMESPPSLIELSRQIGINDNKLKRNFKIVFGETVYGFLSNKRMVKAGELLAIGELSVQEVAHRVGFKHVGHFSKKFKEQYMCSPKQYRRKSVHPV</sequence>
<dbReference type="PROSITE" id="PS01124">
    <property type="entry name" value="HTH_ARAC_FAMILY_2"/>
    <property type="match status" value="1"/>
</dbReference>
<keyword evidence="6" id="KW-1185">Reference proteome</keyword>
<keyword evidence="3" id="KW-0804">Transcription</keyword>
<dbReference type="RefSeq" id="WP_009599313.1">
    <property type="nucleotide sequence ID" value="NZ_AEIU01000003.1"/>
</dbReference>
<evidence type="ECO:0000313" key="5">
    <source>
        <dbReference type="EMBL" id="EFP98389.1"/>
    </source>
</evidence>
<accession>E3BEM2</accession>
<dbReference type="PRINTS" id="PR00032">
    <property type="entry name" value="HTHARAC"/>
</dbReference>
<dbReference type="OrthoDB" id="6397815at2"/>
<evidence type="ECO:0000313" key="6">
    <source>
        <dbReference type="Proteomes" id="UP000002943"/>
    </source>
</evidence>
<name>E3BEM2_9VIBR</name>
<dbReference type="GO" id="GO:0003700">
    <property type="term" value="F:DNA-binding transcription factor activity"/>
    <property type="evidence" value="ECO:0007669"/>
    <property type="project" value="InterPro"/>
</dbReference>
<organism evidence="5 6">
    <name type="scientific">Vibrio caribbeanicus ATCC BAA-2122</name>
    <dbReference type="NCBI Taxonomy" id="796620"/>
    <lineage>
        <taxon>Bacteria</taxon>
        <taxon>Pseudomonadati</taxon>
        <taxon>Pseudomonadota</taxon>
        <taxon>Gammaproteobacteria</taxon>
        <taxon>Vibrionales</taxon>
        <taxon>Vibrionaceae</taxon>
        <taxon>Vibrio</taxon>
    </lineage>
</organism>
<evidence type="ECO:0000256" key="1">
    <source>
        <dbReference type="ARBA" id="ARBA00023015"/>
    </source>
</evidence>
<dbReference type="SUPFAM" id="SSF46689">
    <property type="entry name" value="Homeodomain-like"/>
    <property type="match status" value="1"/>
</dbReference>
<proteinExistence type="predicted"/>
<dbReference type="SMART" id="SM00342">
    <property type="entry name" value="HTH_ARAC"/>
    <property type="match status" value="1"/>
</dbReference>
<dbReference type="InterPro" id="IPR009057">
    <property type="entry name" value="Homeodomain-like_sf"/>
</dbReference>